<protein>
    <submittedName>
        <fullName evidence="1">Uncharacterized protein</fullName>
    </submittedName>
</protein>
<accession>A0A8H5G399</accession>
<sequence>MLLGGRLRSSYIRHVRDNATGGDDYLAVIKLWCHGFRYRVVDVEAALWDSNVDVEECSVFPILHSLVTTTPGGLEIFFFDFLLLPVDPKTPFEELEGFFLGGYWRGALCCCKFGGIATSDPAKVKLVPRGIPDRGVLL</sequence>
<dbReference type="Proteomes" id="UP000559256">
    <property type="component" value="Unassembled WGS sequence"/>
</dbReference>
<evidence type="ECO:0000313" key="2">
    <source>
        <dbReference type="Proteomes" id="UP000559256"/>
    </source>
</evidence>
<gene>
    <name evidence="1" type="ORF">D9758_012542</name>
</gene>
<dbReference type="AlphaFoldDB" id="A0A8H5G399"/>
<organism evidence="1 2">
    <name type="scientific">Tetrapyrgos nigripes</name>
    <dbReference type="NCBI Taxonomy" id="182062"/>
    <lineage>
        <taxon>Eukaryota</taxon>
        <taxon>Fungi</taxon>
        <taxon>Dikarya</taxon>
        <taxon>Basidiomycota</taxon>
        <taxon>Agaricomycotina</taxon>
        <taxon>Agaricomycetes</taxon>
        <taxon>Agaricomycetidae</taxon>
        <taxon>Agaricales</taxon>
        <taxon>Marasmiineae</taxon>
        <taxon>Marasmiaceae</taxon>
        <taxon>Tetrapyrgos</taxon>
    </lineage>
</organism>
<reference evidence="1 2" key="1">
    <citation type="journal article" date="2020" name="ISME J.">
        <title>Uncovering the hidden diversity of litter-decomposition mechanisms in mushroom-forming fungi.</title>
        <authorList>
            <person name="Floudas D."/>
            <person name="Bentzer J."/>
            <person name="Ahren D."/>
            <person name="Johansson T."/>
            <person name="Persson P."/>
            <person name="Tunlid A."/>
        </authorList>
    </citation>
    <scope>NUCLEOTIDE SEQUENCE [LARGE SCALE GENOMIC DNA]</scope>
    <source>
        <strain evidence="1 2">CBS 291.85</strain>
    </source>
</reference>
<keyword evidence="2" id="KW-1185">Reference proteome</keyword>
<name>A0A8H5G399_9AGAR</name>
<comment type="caution">
    <text evidence="1">The sequence shown here is derived from an EMBL/GenBank/DDBJ whole genome shotgun (WGS) entry which is preliminary data.</text>
</comment>
<evidence type="ECO:0000313" key="1">
    <source>
        <dbReference type="EMBL" id="KAF5357463.1"/>
    </source>
</evidence>
<proteinExistence type="predicted"/>
<dbReference type="EMBL" id="JAACJM010000051">
    <property type="protein sequence ID" value="KAF5357463.1"/>
    <property type="molecule type" value="Genomic_DNA"/>
</dbReference>